<dbReference type="InterPro" id="IPR032722">
    <property type="entry name" value="Deaminase_XOO_2897"/>
</dbReference>
<dbReference type="EMBL" id="JAAKZW010000011">
    <property type="protein sequence ID" value="NGO75230.1"/>
    <property type="molecule type" value="Genomic_DNA"/>
</dbReference>
<sequence length="289" mass="31639">MSGQTPHAAAEHFGREGLRRLSLSSLGSSVDERARDVLEDVGVPVVVAPYFVAAGESDGVTLGLYGGHHGLRCDEGWARWVRLGSDGLAHLAVREDGVVQAVFLDRTWPGMFVNTDVSVFGECLAALDRRLSVIAASTDLAVGAAAFRELNAELRARDPRAFDERESWWPRVLDDVRHTLNIGFSAAIEYVDASGDKHIVTDATGPGKLHPEELIWRQLTDAGVDSQQVTRVYGELEACMMPGHYCAAWMARAFPQAQFTHSFDYGDTAESREAGLKELILYTAERARP</sequence>
<dbReference type="AlphaFoldDB" id="A0A6G4XEF1"/>
<keyword evidence="2" id="KW-1185">Reference proteome</keyword>
<evidence type="ECO:0000313" key="1">
    <source>
        <dbReference type="EMBL" id="NGO75230.1"/>
    </source>
</evidence>
<dbReference type="Proteomes" id="UP000481109">
    <property type="component" value="Unassembled WGS sequence"/>
</dbReference>
<dbReference type="Pfam" id="PF14440">
    <property type="entry name" value="XOO_2897-deam"/>
    <property type="match status" value="1"/>
</dbReference>
<accession>A0A6G4XEF1</accession>
<evidence type="ECO:0000313" key="2">
    <source>
        <dbReference type="Proteomes" id="UP000481109"/>
    </source>
</evidence>
<reference evidence="1 2" key="1">
    <citation type="submission" date="2020-02" db="EMBL/GenBank/DDBJ databases">
        <title>Whole-genome analyses of novel actinobacteria.</title>
        <authorList>
            <person name="Sahin N."/>
            <person name="Tokatli A."/>
        </authorList>
    </citation>
    <scope>NUCLEOTIDE SEQUENCE [LARGE SCALE GENOMIC DNA]</scope>
    <source>
        <strain evidence="1 2">YC504</strain>
    </source>
</reference>
<comment type="caution">
    <text evidence="1">The sequence shown here is derived from an EMBL/GenBank/DDBJ whole genome shotgun (WGS) entry which is preliminary data.</text>
</comment>
<proteinExistence type="predicted"/>
<protein>
    <recommendedName>
        <fullName evidence="3">SUKH-4 family immunity protein</fullName>
    </recommendedName>
</protein>
<dbReference type="Pfam" id="PF14435">
    <property type="entry name" value="SUKH-4"/>
    <property type="match status" value="1"/>
</dbReference>
<dbReference type="RefSeq" id="WP_165330746.1">
    <property type="nucleotide sequence ID" value="NZ_JAAKZW010000011.1"/>
</dbReference>
<evidence type="ECO:0008006" key="3">
    <source>
        <dbReference type="Google" id="ProtNLM"/>
    </source>
</evidence>
<gene>
    <name evidence="1" type="ORF">G6045_05985</name>
</gene>
<name>A0A6G4XEF1_9ACTN</name>
<organism evidence="1 2">
    <name type="scientific">Streptomyces mesophilus</name>
    <dbReference type="NCBI Taxonomy" id="1775132"/>
    <lineage>
        <taxon>Bacteria</taxon>
        <taxon>Bacillati</taxon>
        <taxon>Actinomycetota</taxon>
        <taxon>Actinomycetes</taxon>
        <taxon>Kitasatosporales</taxon>
        <taxon>Streptomycetaceae</taxon>
        <taxon>Streptomyces</taxon>
    </lineage>
</organism>
<dbReference type="InterPro" id="IPR025851">
    <property type="entry name" value="SUKH-4"/>
</dbReference>